<dbReference type="SUPFAM" id="SSF51905">
    <property type="entry name" value="FAD/NAD(P)-binding domain"/>
    <property type="match status" value="1"/>
</dbReference>
<comment type="caution">
    <text evidence="1">The sequence shown here is derived from an EMBL/GenBank/DDBJ whole genome shotgun (WGS) entry which is preliminary data.</text>
</comment>
<dbReference type="InterPro" id="IPR036188">
    <property type="entry name" value="FAD/NAD-bd_sf"/>
</dbReference>
<sequence>MFDVAVIGGGPAGLTAASYLQRFHRSCVVLDAGESRARWIPESNNCPGFPGGVSGEDLLSRL</sequence>
<reference evidence="1 2" key="1">
    <citation type="submission" date="2023-04" db="EMBL/GenBank/DDBJ databases">
        <title>Luteimonas sp. M1R5S59.</title>
        <authorList>
            <person name="Sun J.-Q."/>
        </authorList>
    </citation>
    <scope>NUCLEOTIDE SEQUENCE [LARGE SCALE GENOMIC DNA]</scope>
    <source>
        <strain evidence="1 2">M1R5S59</strain>
    </source>
</reference>
<proteinExistence type="predicted"/>
<evidence type="ECO:0000313" key="2">
    <source>
        <dbReference type="Proteomes" id="UP001156873"/>
    </source>
</evidence>
<feature type="non-terminal residue" evidence="1">
    <location>
        <position position="62"/>
    </location>
</feature>
<protein>
    <submittedName>
        <fullName evidence="1">NAD(P)-binding protein</fullName>
    </submittedName>
</protein>
<dbReference type="Proteomes" id="UP001156873">
    <property type="component" value="Unassembled WGS sequence"/>
</dbReference>
<accession>A0ABT6JX95</accession>
<dbReference type="EMBL" id="JARXRO010000020">
    <property type="protein sequence ID" value="MDH5835308.1"/>
    <property type="molecule type" value="Genomic_DNA"/>
</dbReference>
<dbReference type="RefSeq" id="WP_280580033.1">
    <property type="nucleotide sequence ID" value="NZ_JARXRO010000020.1"/>
</dbReference>
<organism evidence="1 2">
    <name type="scientific">Luteimonas kalidii</name>
    <dbReference type="NCBI Taxonomy" id="3042025"/>
    <lineage>
        <taxon>Bacteria</taxon>
        <taxon>Pseudomonadati</taxon>
        <taxon>Pseudomonadota</taxon>
        <taxon>Gammaproteobacteria</taxon>
        <taxon>Lysobacterales</taxon>
        <taxon>Lysobacteraceae</taxon>
        <taxon>Luteimonas</taxon>
    </lineage>
</organism>
<gene>
    <name evidence="1" type="ORF">QFW81_15445</name>
</gene>
<dbReference type="PRINTS" id="PR00469">
    <property type="entry name" value="PNDRDTASEII"/>
</dbReference>
<name>A0ABT6JX95_9GAMM</name>
<dbReference type="Pfam" id="PF13450">
    <property type="entry name" value="NAD_binding_8"/>
    <property type="match status" value="1"/>
</dbReference>
<evidence type="ECO:0000313" key="1">
    <source>
        <dbReference type="EMBL" id="MDH5835308.1"/>
    </source>
</evidence>
<keyword evidence="2" id="KW-1185">Reference proteome</keyword>
<dbReference type="Gene3D" id="3.50.50.60">
    <property type="entry name" value="FAD/NAD(P)-binding domain"/>
    <property type="match status" value="1"/>
</dbReference>